<evidence type="ECO:0008006" key="9">
    <source>
        <dbReference type="Google" id="ProtNLM"/>
    </source>
</evidence>
<dbReference type="AlphaFoldDB" id="A0A9P9KV56"/>
<feature type="region of interest" description="Disordered" evidence="5">
    <location>
        <begin position="172"/>
        <end position="220"/>
    </location>
</feature>
<feature type="compositionally biased region" description="Polar residues" evidence="5">
    <location>
        <begin position="183"/>
        <end position="213"/>
    </location>
</feature>
<evidence type="ECO:0000313" key="8">
    <source>
        <dbReference type="Proteomes" id="UP000720189"/>
    </source>
</evidence>
<dbReference type="Proteomes" id="UP000720189">
    <property type="component" value="Unassembled WGS sequence"/>
</dbReference>
<feature type="transmembrane region" description="Helical" evidence="6">
    <location>
        <begin position="79"/>
        <end position="100"/>
    </location>
</feature>
<dbReference type="PANTHER" id="PTHR23112">
    <property type="entry name" value="G PROTEIN-COUPLED RECEPTOR 157-RELATED"/>
    <property type="match status" value="1"/>
</dbReference>
<dbReference type="GO" id="GO:0004930">
    <property type="term" value="F:G protein-coupled receptor activity"/>
    <property type="evidence" value="ECO:0007669"/>
    <property type="project" value="TreeGrafter"/>
</dbReference>
<name>A0A9P9KV56_FUSRE</name>
<reference evidence="7" key="1">
    <citation type="journal article" date="2021" name="Nat. Commun.">
        <title>Genetic determinants of endophytism in the Arabidopsis root mycobiome.</title>
        <authorList>
            <person name="Mesny F."/>
            <person name="Miyauchi S."/>
            <person name="Thiergart T."/>
            <person name="Pickel B."/>
            <person name="Atanasova L."/>
            <person name="Karlsson M."/>
            <person name="Huettel B."/>
            <person name="Barry K.W."/>
            <person name="Haridas S."/>
            <person name="Chen C."/>
            <person name="Bauer D."/>
            <person name="Andreopoulos W."/>
            <person name="Pangilinan J."/>
            <person name="LaButti K."/>
            <person name="Riley R."/>
            <person name="Lipzen A."/>
            <person name="Clum A."/>
            <person name="Drula E."/>
            <person name="Henrissat B."/>
            <person name="Kohler A."/>
            <person name="Grigoriev I.V."/>
            <person name="Martin F.M."/>
            <person name="Hacquard S."/>
        </authorList>
    </citation>
    <scope>NUCLEOTIDE SEQUENCE</scope>
    <source>
        <strain evidence="7">MPI-CAGE-AT-0023</strain>
    </source>
</reference>
<evidence type="ECO:0000256" key="4">
    <source>
        <dbReference type="ARBA" id="ARBA00023136"/>
    </source>
</evidence>
<comment type="caution">
    <text evidence="7">The sequence shown here is derived from an EMBL/GenBank/DDBJ whole genome shotgun (WGS) entry which is preliminary data.</text>
</comment>
<keyword evidence="2 6" id="KW-0812">Transmembrane</keyword>
<evidence type="ECO:0000256" key="2">
    <source>
        <dbReference type="ARBA" id="ARBA00022692"/>
    </source>
</evidence>
<comment type="subcellular location">
    <subcellularLocation>
        <location evidence="1">Membrane</location>
        <topology evidence="1">Multi-pass membrane protein</topology>
    </subcellularLocation>
</comment>
<feature type="transmembrane region" description="Helical" evidence="6">
    <location>
        <begin position="120"/>
        <end position="139"/>
    </location>
</feature>
<dbReference type="EMBL" id="JAGMUX010000001">
    <property type="protein sequence ID" value="KAH7268955.1"/>
    <property type="molecule type" value="Genomic_DNA"/>
</dbReference>
<keyword evidence="4 6" id="KW-0472">Membrane</keyword>
<dbReference type="GO" id="GO:0005886">
    <property type="term" value="C:plasma membrane"/>
    <property type="evidence" value="ECO:0007669"/>
    <property type="project" value="TreeGrafter"/>
</dbReference>
<evidence type="ECO:0000256" key="6">
    <source>
        <dbReference type="SAM" id="Phobius"/>
    </source>
</evidence>
<protein>
    <recommendedName>
        <fullName evidence="9">G-protein coupled receptors family 2 profile 2 domain-containing protein</fullName>
    </recommendedName>
</protein>
<evidence type="ECO:0000256" key="5">
    <source>
        <dbReference type="SAM" id="MobiDB-lite"/>
    </source>
</evidence>
<dbReference type="PANTHER" id="PTHR23112:SF0">
    <property type="entry name" value="TRANSMEMBRANE PROTEIN 116"/>
    <property type="match status" value="1"/>
</dbReference>
<proteinExistence type="predicted"/>
<evidence type="ECO:0000256" key="1">
    <source>
        <dbReference type="ARBA" id="ARBA00004141"/>
    </source>
</evidence>
<evidence type="ECO:0000256" key="3">
    <source>
        <dbReference type="ARBA" id="ARBA00022989"/>
    </source>
</evidence>
<feature type="region of interest" description="Disordered" evidence="5">
    <location>
        <begin position="1"/>
        <end position="20"/>
    </location>
</feature>
<organism evidence="7 8">
    <name type="scientific">Fusarium redolens</name>
    <dbReference type="NCBI Taxonomy" id="48865"/>
    <lineage>
        <taxon>Eukaryota</taxon>
        <taxon>Fungi</taxon>
        <taxon>Dikarya</taxon>
        <taxon>Ascomycota</taxon>
        <taxon>Pezizomycotina</taxon>
        <taxon>Sordariomycetes</taxon>
        <taxon>Hypocreomycetidae</taxon>
        <taxon>Hypocreales</taxon>
        <taxon>Nectriaceae</taxon>
        <taxon>Fusarium</taxon>
        <taxon>Fusarium redolens species complex</taxon>
    </lineage>
</organism>
<dbReference type="RefSeq" id="XP_046055723.1">
    <property type="nucleotide sequence ID" value="XM_046198286.1"/>
</dbReference>
<gene>
    <name evidence="7" type="ORF">BKA55DRAFT_682053</name>
</gene>
<evidence type="ECO:0000313" key="7">
    <source>
        <dbReference type="EMBL" id="KAH7268955.1"/>
    </source>
</evidence>
<keyword evidence="3 6" id="KW-1133">Transmembrane helix</keyword>
<dbReference type="GO" id="GO:0007189">
    <property type="term" value="P:adenylate cyclase-activating G protein-coupled receptor signaling pathway"/>
    <property type="evidence" value="ECO:0007669"/>
    <property type="project" value="TreeGrafter"/>
</dbReference>
<dbReference type="OrthoDB" id="18453at2759"/>
<sequence>MTPNAIHLQPMSRHAPDPSDPSSNGIYWVYISAHSNSGNIADERVPIEQQQTRVSVAVPQQRSGGNPTRRWNRELNNAAWQYTKCALLFFTAILITWVPSSANRVYSVLNTKSTSVPLEVISAFILPLQGFWNALIYMITSWSACKNLFTDLRQGRRPHLIELMDGMAPNISSNHHPRRHNLPQFQTNTTSNKFETESMTELANESRLTSDNGQQDHIDV</sequence>
<keyword evidence="8" id="KW-1185">Reference proteome</keyword>
<dbReference type="Gene3D" id="1.20.1070.10">
    <property type="entry name" value="Rhodopsin 7-helix transmembrane proteins"/>
    <property type="match status" value="1"/>
</dbReference>
<dbReference type="GeneID" id="70228240"/>
<accession>A0A9P9KV56</accession>